<reference evidence="12" key="1">
    <citation type="submission" date="2020-02" db="EMBL/GenBank/DDBJ databases">
        <authorList>
            <person name="Scholz U."/>
            <person name="Mascher M."/>
            <person name="Fiebig A."/>
        </authorList>
    </citation>
    <scope>NUCLEOTIDE SEQUENCE</scope>
</reference>
<dbReference type="SMART" id="SM00129">
    <property type="entry name" value="KISc"/>
    <property type="match status" value="1"/>
</dbReference>
<keyword evidence="4 7" id="KW-0067">ATP-binding</keyword>
<evidence type="ECO:0000313" key="12">
    <source>
        <dbReference type="EMBL" id="CAA7399786.1"/>
    </source>
</evidence>
<feature type="region of interest" description="Disordered" evidence="10">
    <location>
        <begin position="619"/>
        <end position="689"/>
    </location>
</feature>
<accession>A0A7I8KR54</accession>
<dbReference type="GO" id="GO:0003777">
    <property type="term" value="F:microtubule motor activity"/>
    <property type="evidence" value="ECO:0007669"/>
    <property type="project" value="InterPro"/>
</dbReference>
<dbReference type="CDD" id="cd01374">
    <property type="entry name" value="KISc_CENP_E"/>
    <property type="match status" value="1"/>
</dbReference>
<keyword evidence="6 7" id="KW-0505">Motor protein</keyword>
<proteinExistence type="inferred from homology"/>
<dbReference type="AlphaFoldDB" id="A0A7I8KR54"/>
<dbReference type="InterPro" id="IPR036961">
    <property type="entry name" value="Kinesin_motor_dom_sf"/>
</dbReference>
<dbReference type="GO" id="GO:0005524">
    <property type="term" value="F:ATP binding"/>
    <property type="evidence" value="ECO:0007669"/>
    <property type="project" value="UniProtKB-UniRule"/>
</dbReference>
<keyword evidence="13" id="KW-1185">Reference proteome</keyword>
<feature type="region of interest" description="Disordered" evidence="10">
    <location>
        <begin position="535"/>
        <end position="560"/>
    </location>
</feature>
<evidence type="ECO:0000256" key="8">
    <source>
        <dbReference type="RuleBase" id="RU000394"/>
    </source>
</evidence>
<organism evidence="12 13">
    <name type="scientific">Spirodela intermedia</name>
    <name type="common">Intermediate duckweed</name>
    <dbReference type="NCBI Taxonomy" id="51605"/>
    <lineage>
        <taxon>Eukaryota</taxon>
        <taxon>Viridiplantae</taxon>
        <taxon>Streptophyta</taxon>
        <taxon>Embryophyta</taxon>
        <taxon>Tracheophyta</taxon>
        <taxon>Spermatophyta</taxon>
        <taxon>Magnoliopsida</taxon>
        <taxon>Liliopsida</taxon>
        <taxon>Araceae</taxon>
        <taxon>Lemnoideae</taxon>
        <taxon>Spirodela</taxon>
    </lineage>
</organism>
<keyword evidence="2 8" id="KW-0493">Microtubule</keyword>
<dbReference type="PRINTS" id="PR00380">
    <property type="entry name" value="KINESINHEAVY"/>
</dbReference>
<feature type="compositionally biased region" description="Low complexity" evidence="10">
    <location>
        <begin position="677"/>
        <end position="689"/>
    </location>
</feature>
<comment type="similarity">
    <text evidence="1">Belongs to the TRAFAC class myosin-kinesin ATPase superfamily. Kinesin family. KIN-7 subfamily.</text>
</comment>
<sequence>MEATSVGVDEPIQGEKAQEDDGRGRGTGGIAKEERIRVSVRLRPLNSKELARNDQSDWECINDTTIIFRNILPERSMFPAAYTFDRVFRHDSDTKRVYEEGAKEVALSVTSGINASIFAYGQTSSGKTYTMTGITEYAMSDIYDYIERHKEREFVLKFSAMEIYNEAVRDLLSADSTPLRLLDDPDRGTTVEKLTEEILEDWSHMQELLSMCEAQRQIGETTLNETSSRSHQILRLSVESSAREFAGKDNSRSLAASVNFVDLAGSERASQTLSAGARLKEGCHINRSLLTLGTVIRKLSSKGRSGHIPFRDSKLTRILQSSLGGNARTAIICTMSPARSHVEQSRNTLLFASCAKEVVTSAQVNHLQKELARLEGELRCSGLPSGSSYSETLLKEKDAQIQKMETEMRELTRQRDLAQSRLDDWLRAVGDREPQQSGDFFLNSMRHGLNTLEGGLFSLSEPSTVHDYGFIYSNTLGDSSCCGVNHNDSFQALDSSSISGESSVSSAHKVLEGATQAGSLEMELCRDVRCIETEENSTGTNGESNEVLTEGNHKPPLPTALSNLEDQELTKIEGLEDVNGRKAINSSPWLLQGPLPCPRSLGLTRSRSCRASFMNESTPLWLPEEEQPSGNAPPSSFLRGFSAKSGEFPRTPPPLSCNAGNKTNLEDGNRRPHNSLEPESMNSEPEESITSISSFIAEMKGMAQNRFQSQLNDGQVKDQKGVDHTGLDTAINPTECPSWPAEFERQRQEIIRLWHACSVSLLHRTYFFLLFKGDPADSIYMEVELRRLAFLRRVFTEGSIDKSVAENDLKITPASSMRALRREREMLCYKLQKRLSGEERESLYRKWGIPLHSKKRRAQLSRLLWSDTSNMDHIKDSASVVATLIGLLEPNQALKEMFQLSFMPQRIPTRSQSWKHSRSSLI</sequence>
<dbReference type="GO" id="GO:0007018">
    <property type="term" value="P:microtubule-based movement"/>
    <property type="evidence" value="ECO:0007669"/>
    <property type="project" value="InterPro"/>
</dbReference>
<feature type="compositionally biased region" description="Basic and acidic residues" evidence="10">
    <location>
        <begin position="664"/>
        <end position="676"/>
    </location>
</feature>
<dbReference type="GO" id="GO:0005874">
    <property type="term" value="C:microtubule"/>
    <property type="evidence" value="ECO:0007669"/>
    <property type="project" value="UniProtKB-KW"/>
</dbReference>
<evidence type="ECO:0000256" key="3">
    <source>
        <dbReference type="ARBA" id="ARBA00022741"/>
    </source>
</evidence>
<evidence type="ECO:0000256" key="5">
    <source>
        <dbReference type="ARBA" id="ARBA00023054"/>
    </source>
</evidence>
<evidence type="ECO:0000256" key="6">
    <source>
        <dbReference type="ARBA" id="ARBA00023175"/>
    </source>
</evidence>
<evidence type="ECO:0000256" key="2">
    <source>
        <dbReference type="ARBA" id="ARBA00022701"/>
    </source>
</evidence>
<evidence type="ECO:0000259" key="11">
    <source>
        <dbReference type="PROSITE" id="PS50067"/>
    </source>
</evidence>
<keyword evidence="3 7" id="KW-0547">Nucleotide-binding</keyword>
<dbReference type="InterPro" id="IPR027417">
    <property type="entry name" value="P-loop_NTPase"/>
</dbReference>
<evidence type="ECO:0000256" key="1">
    <source>
        <dbReference type="ARBA" id="ARBA00007310"/>
    </source>
</evidence>
<evidence type="ECO:0000256" key="4">
    <source>
        <dbReference type="ARBA" id="ARBA00022840"/>
    </source>
</evidence>
<dbReference type="InterPro" id="IPR021881">
    <property type="entry name" value="NACK_C"/>
</dbReference>
<evidence type="ECO:0000256" key="9">
    <source>
        <dbReference type="SAM" id="Coils"/>
    </source>
</evidence>
<gene>
    <name evidence="12" type="ORF">SI8410_07010456</name>
</gene>
<feature type="binding site" evidence="7">
    <location>
        <begin position="121"/>
        <end position="128"/>
    </location>
    <ligand>
        <name>ATP</name>
        <dbReference type="ChEBI" id="CHEBI:30616"/>
    </ligand>
</feature>
<feature type="region of interest" description="Disordered" evidence="10">
    <location>
        <begin position="1"/>
        <end position="30"/>
    </location>
</feature>
<dbReference type="EMBL" id="LR746270">
    <property type="protein sequence ID" value="CAA7399786.1"/>
    <property type="molecule type" value="Genomic_DNA"/>
</dbReference>
<feature type="compositionally biased region" description="Low complexity" evidence="10">
    <location>
        <begin position="536"/>
        <end position="546"/>
    </location>
</feature>
<evidence type="ECO:0000256" key="10">
    <source>
        <dbReference type="SAM" id="MobiDB-lite"/>
    </source>
</evidence>
<feature type="domain" description="Kinesin motor" evidence="11">
    <location>
        <begin position="35"/>
        <end position="358"/>
    </location>
</feature>
<dbReference type="PANTHER" id="PTHR47968">
    <property type="entry name" value="CENTROMERE PROTEIN E"/>
    <property type="match status" value="1"/>
</dbReference>
<dbReference type="PANTHER" id="PTHR47968:SF18">
    <property type="entry name" value="KINESIN-LIKE PROTEIN KIN-7F"/>
    <property type="match status" value="1"/>
</dbReference>
<dbReference type="InterPro" id="IPR027640">
    <property type="entry name" value="Kinesin-like_fam"/>
</dbReference>
<dbReference type="Pfam" id="PF11995">
    <property type="entry name" value="DUF3490"/>
    <property type="match status" value="1"/>
</dbReference>
<name>A0A7I8KR54_SPIIN</name>
<evidence type="ECO:0000256" key="7">
    <source>
        <dbReference type="PROSITE-ProRule" id="PRU00283"/>
    </source>
</evidence>
<dbReference type="PROSITE" id="PS50067">
    <property type="entry name" value="KINESIN_MOTOR_2"/>
    <property type="match status" value="1"/>
</dbReference>
<evidence type="ECO:0000313" key="13">
    <source>
        <dbReference type="Proteomes" id="UP000663760"/>
    </source>
</evidence>
<dbReference type="Proteomes" id="UP000663760">
    <property type="component" value="Chromosome 7"/>
</dbReference>
<dbReference type="SUPFAM" id="SSF52540">
    <property type="entry name" value="P-loop containing nucleoside triphosphate hydrolases"/>
    <property type="match status" value="1"/>
</dbReference>
<dbReference type="InterPro" id="IPR019821">
    <property type="entry name" value="Kinesin_motor_CS"/>
</dbReference>
<dbReference type="PROSITE" id="PS00411">
    <property type="entry name" value="KINESIN_MOTOR_1"/>
    <property type="match status" value="1"/>
</dbReference>
<dbReference type="Gene3D" id="3.40.850.10">
    <property type="entry name" value="Kinesin motor domain"/>
    <property type="match status" value="1"/>
</dbReference>
<dbReference type="GO" id="GO:0008017">
    <property type="term" value="F:microtubule binding"/>
    <property type="evidence" value="ECO:0007669"/>
    <property type="project" value="InterPro"/>
</dbReference>
<dbReference type="Pfam" id="PF00225">
    <property type="entry name" value="Kinesin"/>
    <property type="match status" value="1"/>
</dbReference>
<feature type="coiled-coil region" evidence="9">
    <location>
        <begin position="394"/>
        <end position="428"/>
    </location>
</feature>
<dbReference type="OrthoDB" id="3176171at2759"/>
<dbReference type="FunFam" id="3.40.850.10:FF:000016">
    <property type="entry name" value="Kinesin-like protein"/>
    <property type="match status" value="1"/>
</dbReference>
<protein>
    <recommendedName>
        <fullName evidence="8">Kinesin-like protein</fullName>
    </recommendedName>
</protein>
<keyword evidence="5 9" id="KW-0175">Coiled coil</keyword>
<dbReference type="InterPro" id="IPR001752">
    <property type="entry name" value="Kinesin_motor_dom"/>
</dbReference>